<protein>
    <recommendedName>
        <fullName evidence="3">DUF1868 domain-containing protein</fullName>
    </recommendedName>
</protein>
<accession>N2A1G6</accession>
<dbReference type="Proteomes" id="UP000012589">
    <property type="component" value="Unassembled WGS sequence"/>
</dbReference>
<dbReference type="OrthoDB" id="2082888at2"/>
<keyword evidence="2" id="KW-1185">Reference proteome</keyword>
<dbReference type="InterPro" id="IPR009097">
    <property type="entry name" value="Cyclic_Pdiesterase"/>
</dbReference>
<dbReference type="eggNOG" id="ENOG502ZKUU">
    <property type="taxonomic scope" value="Bacteria"/>
</dbReference>
<name>N2A1G6_9FIRM</name>
<reference evidence="1 2" key="1">
    <citation type="journal article" date="2014" name="Genome Announc.">
        <title>Draft genome sequences of the altered schaedler flora, a defined bacterial community from gnotobiotic mice.</title>
        <authorList>
            <person name="Wannemuehler M.J."/>
            <person name="Overstreet A.M."/>
            <person name="Ward D.V."/>
            <person name="Phillips G.J."/>
        </authorList>
    </citation>
    <scope>NUCLEOTIDE SEQUENCE [LARGE SCALE GENOMIC DNA]</scope>
    <source>
        <strain evidence="1 2">ASF492</strain>
    </source>
</reference>
<dbReference type="EMBL" id="AQFT01000124">
    <property type="protein sequence ID" value="EMZ21981.1"/>
    <property type="molecule type" value="Genomic_DNA"/>
</dbReference>
<evidence type="ECO:0000313" key="1">
    <source>
        <dbReference type="EMBL" id="EMZ21981.1"/>
    </source>
</evidence>
<comment type="caution">
    <text evidence="1">The sequence shown here is derived from an EMBL/GenBank/DDBJ whole genome shotgun (WGS) entry which is preliminary data.</text>
</comment>
<dbReference type="HOGENOM" id="CLU_1893054_0_0_9"/>
<dbReference type="SUPFAM" id="SSF55144">
    <property type="entry name" value="LigT-like"/>
    <property type="match status" value="1"/>
</dbReference>
<organism evidence="1 2">
    <name type="scientific">Eubacterium plexicaudatum ASF492</name>
    <dbReference type="NCBI Taxonomy" id="1235802"/>
    <lineage>
        <taxon>Bacteria</taxon>
        <taxon>Bacillati</taxon>
        <taxon>Bacillota</taxon>
        <taxon>Clostridia</taxon>
        <taxon>Eubacteriales</taxon>
        <taxon>Eubacteriaceae</taxon>
        <taxon>Eubacterium</taxon>
    </lineage>
</organism>
<gene>
    <name evidence="1" type="ORF">C823_04068</name>
</gene>
<evidence type="ECO:0000313" key="2">
    <source>
        <dbReference type="Proteomes" id="UP000012589"/>
    </source>
</evidence>
<dbReference type="AlphaFoldDB" id="N2A1G6"/>
<dbReference type="PATRIC" id="fig|1235802.3.peg.4311"/>
<sequence length="134" mass="15391">MEVFFDGFAKELCPFDIEFVDMDIFPSNVLGGVESGCMSLRVKTTPQLVDAQKRLNEELYKVFGPCPAEHDNDYIFHMTFAIGGADYESYQGAYDELIKSDYNQIFRFSKLGLLYYDDDDITPGTYFCYKVCDI</sequence>
<proteinExistence type="predicted"/>
<dbReference type="Pfam" id="PF13563">
    <property type="entry name" value="2_5_RNA_ligase2"/>
    <property type="match status" value="1"/>
</dbReference>
<dbReference type="Gene3D" id="3.90.1140.10">
    <property type="entry name" value="Cyclic phosphodiesterase"/>
    <property type="match status" value="1"/>
</dbReference>
<evidence type="ECO:0008006" key="3">
    <source>
        <dbReference type="Google" id="ProtNLM"/>
    </source>
</evidence>